<dbReference type="RefSeq" id="WP_125226694.1">
    <property type="nucleotide sequence ID" value="NZ_RQYT01000002.1"/>
</dbReference>
<dbReference type="Pfam" id="PF25976">
    <property type="entry name" value="LpqB_N"/>
    <property type="match status" value="1"/>
</dbReference>
<dbReference type="EMBL" id="RQYT01000002">
    <property type="protein sequence ID" value="RRD51101.1"/>
    <property type="molecule type" value="Genomic_DNA"/>
</dbReference>
<evidence type="ECO:0000313" key="3">
    <source>
        <dbReference type="EMBL" id="RRD51101.1"/>
    </source>
</evidence>
<reference evidence="3 4" key="1">
    <citation type="submission" date="2018-11" db="EMBL/GenBank/DDBJ databases">
        <title>Genomes From Bacteria Associated with the Canine Oral Cavity: a Test Case for Automated Genome-Based Taxonomic Assignment.</title>
        <authorList>
            <person name="Coil D.A."/>
            <person name="Jospin G."/>
            <person name="Darling A.E."/>
            <person name="Wallis C."/>
            <person name="Davis I.J."/>
            <person name="Harris S."/>
            <person name="Eisen J.A."/>
            <person name="Holcombe L.J."/>
            <person name="O'Flynn C."/>
        </authorList>
    </citation>
    <scope>NUCLEOTIDE SEQUENCE [LARGE SCALE GENOMIC DNA]</scope>
    <source>
        <strain evidence="3 4">OH2822_COT-296</strain>
    </source>
</reference>
<protein>
    <recommendedName>
        <fullName evidence="2">GerMN domain-containing protein</fullName>
    </recommendedName>
</protein>
<accession>A0A3P1WXZ2</accession>
<dbReference type="Proteomes" id="UP000280935">
    <property type="component" value="Unassembled WGS sequence"/>
</dbReference>
<name>A0A3P1WXZ2_9ACTN</name>
<sequence>MRALRTMAFLLAVLLAACSELPTSGPIVEVSVNSQGRGVQIAPEPPAEGMAPARVVEGFLQAMSDPTGGYSVARQYLTAEAAEGWQPDLATVIYDGALSEVDGNQILEGTTQGILDQEGRFTVERLPLTHDFQIVEEDGEWRIGAAPRGILLSRYIFERSYALVKSYFVARQGQSVIADVLHIPTVSLTPERVLRAQFAGPSKRTGLITRSAIPDGVQLGPGGATIDAEGTVLVDLTGLPAELPDQERRELGAQLLWSLASIPRVTGLRVTSDGAPWVIPGQNARRVLELSSQQGYQPLSRASAVDLFGVRETRLGRLSPEQNFIPLNGDGQPLDMAAVSLDGATTAYVSSETGVVRIGPAAGTLSTVDSTVRQARAAQFAAGRLWLLGVDATGVQRLVTLSAQGEVVEVGLQDLPGAVVDFAVDPSGTRVGVIVDVAGARQFGLAMVDETPRFVSFEELRPVTESREALSDAGSLDWTSEIDLALIGRSGAGMSVFIVRSDGSSVTDIGPSHGEEPVQLTALPRPGGDSVAVRHAGGDVLVYSAHRAWQRANAAFDWISYPG</sequence>
<proteinExistence type="predicted"/>
<feature type="domain" description="GerMN" evidence="2">
    <location>
        <begin position="190"/>
        <end position="281"/>
    </location>
</feature>
<dbReference type="InterPro" id="IPR019606">
    <property type="entry name" value="GerMN"/>
</dbReference>
<dbReference type="AlphaFoldDB" id="A0A3P1WXZ2"/>
<dbReference type="PROSITE" id="PS51257">
    <property type="entry name" value="PROKAR_LIPOPROTEIN"/>
    <property type="match status" value="1"/>
</dbReference>
<dbReference type="SMART" id="SM00909">
    <property type="entry name" value="Germane"/>
    <property type="match status" value="1"/>
</dbReference>
<dbReference type="InterPro" id="IPR059026">
    <property type="entry name" value="LpqB_N"/>
</dbReference>
<organism evidence="3 4">
    <name type="scientific">Arachnia propionica</name>
    <dbReference type="NCBI Taxonomy" id="1750"/>
    <lineage>
        <taxon>Bacteria</taxon>
        <taxon>Bacillati</taxon>
        <taxon>Actinomycetota</taxon>
        <taxon>Actinomycetes</taxon>
        <taxon>Propionibacteriales</taxon>
        <taxon>Propionibacteriaceae</taxon>
        <taxon>Arachnia</taxon>
    </lineage>
</organism>
<feature type="signal peptide" evidence="1">
    <location>
        <begin position="1"/>
        <end position="19"/>
    </location>
</feature>
<keyword evidence="1" id="KW-0732">Signal</keyword>
<comment type="caution">
    <text evidence="3">The sequence shown here is derived from an EMBL/GenBank/DDBJ whole genome shotgun (WGS) entry which is preliminary data.</text>
</comment>
<evidence type="ECO:0000256" key="1">
    <source>
        <dbReference type="SAM" id="SignalP"/>
    </source>
</evidence>
<evidence type="ECO:0000259" key="2">
    <source>
        <dbReference type="SMART" id="SM00909"/>
    </source>
</evidence>
<evidence type="ECO:0000313" key="4">
    <source>
        <dbReference type="Proteomes" id="UP000280935"/>
    </source>
</evidence>
<dbReference type="OrthoDB" id="3226781at2"/>
<dbReference type="SUPFAM" id="SSF63829">
    <property type="entry name" value="Calcium-dependent phosphotriesterase"/>
    <property type="match status" value="1"/>
</dbReference>
<gene>
    <name evidence="3" type="ORF">EII35_01480</name>
</gene>
<dbReference type="Pfam" id="PF10646">
    <property type="entry name" value="Germane"/>
    <property type="match status" value="1"/>
</dbReference>
<feature type="chain" id="PRO_5018225311" description="GerMN domain-containing protein" evidence="1">
    <location>
        <begin position="20"/>
        <end position="563"/>
    </location>
</feature>